<dbReference type="OrthoDB" id="10506884at2759"/>
<gene>
    <name evidence="2" type="ORF">RHTO0S_10e04940g</name>
</gene>
<feature type="chain" id="PRO_5030001676" evidence="1">
    <location>
        <begin position="20"/>
        <end position="302"/>
    </location>
</feature>
<sequence>MLGSHWPVLLLAASPVVLAREHIPRTLHARQDDSLLSQIWTSLEIIASNAVTCPASCAGWLLSSAECGFEIAATFSLETTISCLCEDIGDDLRDCATCVAADSSSSADAKSAAAGVADLFDQGCGMIGHTRSSSAVAASKTSLAAPSTSSTSSATRPATTMQATIETALPNEAITLGTDSNGFTYLSTISYSISYDTPLQVQSIISQASASSVSVASAYNSSLAAALASSIAASYARAAASYTVGTTVQGQQTETVFTAAGPANTGTSAASSGHSSGGKGVAGWRAGWTGAFAGVAVVLYLL</sequence>
<feature type="signal peptide" evidence="1">
    <location>
        <begin position="1"/>
        <end position="19"/>
    </location>
</feature>
<keyword evidence="1" id="KW-0732">Signal</keyword>
<proteinExistence type="predicted"/>
<protein>
    <submittedName>
        <fullName evidence="2">RHTO0S10e04940g1_1</fullName>
    </submittedName>
</protein>
<dbReference type="AlphaFoldDB" id="A0A061B581"/>
<evidence type="ECO:0000256" key="1">
    <source>
        <dbReference type="SAM" id="SignalP"/>
    </source>
</evidence>
<accession>A0A061B581</accession>
<dbReference type="EMBL" id="LK052945">
    <property type="protein sequence ID" value="CDR45087.1"/>
    <property type="molecule type" value="Genomic_DNA"/>
</dbReference>
<reference evidence="2" key="1">
    <citation type="journal article" date="2014" name="Genome Announc.">
        <title>Draft genome sequence of Rhodosporidium toruloides CECT1137, an oleaginous yeast of biotechnological interest.</title>
        <authorList>
            <person name="Morin N."/>
            <person name="Calcas X."/>
            <person name="Devillers H."/>
            <person name="Durrens P."/>
            <person name="Sherman D.J."/>
            <person name="Nicaud J.-M."/>
            <person name="Neuveglise C."/>
        </authorList>
    </citation>
    <scope>NUCLEOTIDE SEQUENCE</scope>
    <source>
        <strain evidence="2">CECT1137</strain>
    </source>
</reference>
<name>A0A061B581_RHOTO</name>
<evidence type="ECO:0000313" key="2">
    <source>
        <dbReference type="EMBL" id="CDR45087.1"/>
    </source>
</evidence>
<organism evidence="2">
    <name type="scientific">Rhodotorula toruloides</name>
    <name type="common">Yeast</name>
    <name type="synonym">Rhodosporidium toruloides</name>
    <dbReference type="NCBI Taxonomy" id="5286"/>
    <lineage>
        <taxon>Eukaryota</taxon>
        <taxon>Fungi</taxon>
        <taxon>Dikarya</taxon>
        <taxon>Basidiomycota</taxon>
        <taxon>Pucciniomycotina</taxon>
        <taxon>Microbotryomycetes</taxon>
        <taxon>Sporidiobolales</taxon>
        <taxon>Sporidiobolaceae</taxon>
        <taxon>Rhodotorula</taxon>
    </lineage>
</organism>